<protein>
    <submittedName>
        <fullName evidence="2">Class F sortase</fullName>
    </submittedName>
</protein>
<dbReference type="InterPro" id="IPR042001">
    <property type="entry name" value="Sortase_F"/>
</dbReference>
<organism evidence="2">
    <name type="scientific">Leptolyngbya sp. NK1-12</name>
    <dbReference type="NCBI Taxonomy" id="2547451"/>
    <lineage>
        <taxon>Bacteria</taxon>
        <taxon>Bacillati</taxon>
        <taxon>Cyanobacteriota</taxon>
        <taxon>Cyanophyceae</taxon>
        <taxon>Leptolyngbyales</taxon>
        <taxon>Leptolyngbyaceae</taxon>
        <taxon>Leptolyngbya group</taxon>
        <taxon>Leptolyngbya</taxon>
    </lineage>
</organism>
<dbReference type="AlphaFoldDB" id="A0AA97AMM1"/>
<evidence type="ECO:0000256" key="1">
    <source>
        <dbReference type="ARBA" id="ARBA00022801"/>
    </source>
</evidence>
<dbReference type="InterPro" id="IPR005754">
    <property type="entry name" value="Sortase"/>
</dbReference>
<dbReference type="EMBL" id="CP053586">
    <property type="protein sequence ID" value="WNZ25847.1"/>
    <property type="molecule type" value="Genomic_DNA"/>
</dbReference>
<dbReference type="Gene3D" id="2.40.260.10">
    <property type="entry name" value="Sortase"/>
    <property type="match status" value="1"/>
</dbReference>
<keyword evidence="1" id="KW-0378">Hydrolase</keyword>
<sequence length="204" mass="21869">MANSVSPVASPVPSPAVAASPVVASPAVTPVDSSELVASQTVEAAEATPDFSGIDPTWIHIPAIEVNTHVIQLGLNADGTLQVPEDFARAGWWMGGARPGEPGAAVVVGHFDSTSGPAAFYRLRELQPGDEIQLMDPTEQAVRFKVEQIQQVSKDAFPTDAVYGKTPEPTLRLITCAGRFDYRTRHYQDNLIVFASFINKVVKE</sequence>
<name>A0AA97AMM1_9CYAN</name>
<proteinExistence type="predicted"/>
<dbReference type="NCBIfam" id="NF033748">
    <property type="entry name" value="class_F_sortase"/>
    <property type="match status" value="1"/>
</dbReference>
<accession>A0AA97AMM1</accession>
<gene>
    <name evidence="2" type="ORF">HJG54_25440</name>
</gene>
<dbReference type="RefSeq" id="WP_316432022.1">
    <property type="nucleotide sequence ID" value="NZ_CP053586.1"/>
</dbReference>
<dbReference type="CDD" id="cd05829">
    <property type="entry name" value="Sortase_F"/>
    <property type="match status" value="1"/>
</dbReference>
<dbReference type="Pfam" id="PF04203">
    <property type="entry name" value="Sortase"/>
    <property type="match status" value="1"/>
</dbReference>
<evidence type="ECO:0000313" key="2">
    <source>
        <dbReference type="EMBL" id="WNZ25847.1"/>
    </source>
</evidence>
<dbReference type="GO" id="GO:0016787">
    <property type="term" value="F:hydrolase activity"/>
    <property type="evidence" value="ECO:0007669"/>
    <property type="project" value="UniProtKB-KW"/>
</dbReference>
<dbReference type="InterPro" id="IPR023365">
    <property type="entry name" value="Sortase_dom-sf"/>
</dbReference>
<reference evidence="2" key="1">
    <citation type="submission" date="2020-05" db="EMBL/GenBank/DDBJ databases">
        <authorList>
            <person name="Zhu T."/>
            <person name="Keshari N."/>
            <person name="Lu X."/>
        </authorList>
    </citation>
    <scope>NUCLEOTIDE SEQUENCE</scope>
    <source>
        <strain evidence="2">NK1-12</strain>
    </source>
</reference>
<dbReference type="SUPFAM" id="SSF63817">
    <property type="entry name" value="Sortase"/>
    <property type="match status" value="1"/>
</dbReference>